<dbReference type="Gene3D" id="2.40.160.160">
    <property type="entry name" value="Inverse autotransporter, beta-domain"/>
    <property type="match status" value="1"/>
</dbReference>
<dbReference type="Pfam" id="PF11924">
    <property type="entry name" value="IAT_beta"/>
    <property type="match status" value="1"/>
</dbReference>
<dbReference type="PANTHER" id="PTHR39576">
    <property type="entry name" value="ATTACHING AND EFFACING PROTEIN HOMOLOG-RELATED-RELATED"/>
    <property type="match status" value="1"/>
</dbReference>
<sequence>MDSYISHKVFRLSVLVYSLFLPFTPINAFSAGEKNDETKTERKFLNKSQDQANNEDGIDGGVIAHNIQRVSNVLSSSPSQLTEQAKSYALGKINNTISSETQRWLSQFGTAKIDFSLDRKGKLDNSSLDLLLPLYDNHADWLVFSQLGYRHKDSRHTVNLGLGGRYFTPDWMYGLNTFFDHDVTGKNKRLGLGGEAWTNYVKLSANTYWRLSKWHHSPKEQDYEERPANGFDLNGEFFLPAYPNLGGKLGYEQYFGDNVALFNRDTKQKNPSLARIGLNYTPIPLITMGVDYKLGSNNHSETLFRANLNYRFGVPLGTQVSPDSVASMRTLAGSRYDLVQRNNNIVLDYKKKIELTLGLPSDLRGYSGQLVQVKPNVTTNTSLKSIHWTPGEGFKENGGLITSLPNAHEAGVILPRYNASAGDGANNYILSAIAEEEGGSKSKAAHMNLLVEPFVIKDQSIKPNAKDPSSYDLAATITYGNKDNPPLKEVAIPDVKWTLEPPNDHAKLTWEPTGTLNEQGQLTATLTSRDPLQKDTKIYLAMDGMPKVEIKRDSPLVFANGYNIKTHSVEPTGPLSTQSASPPTYFFKAIISDEEGYPVKNKEIDATWIMKQGDTVLQSNVDTTFGSNMTTDDQGQLTAQLIGQKAVKDIIVTLVLNGSKQQISFDPVSFIDDSHSTRVTEINFDKPGPYIAVSDRQHKVTVKIVKADGTPYAPKTAIPNLQWFINPSDLKDKGFTVKPDATTNGNGDLEATFTNSHAMNGISLGFSIDGGAVFYSQPFDFTAPDDATLAAKLVGPVEVIAIPDSEKGGNEGRLYTLKVKAVHNKTGDLLKDQSIKDITWSTMWKKEANHLPELLEIQKPQDGEGWVTDSEGYLTAYLARKEGKKGGINDLAVSVAFGSNQPLQSDATISIKPIEQTAGLRLKAQGEPFDPYKDYQPEDSGTGFPRYLTPKSYFSLLRAGDKQEITPALREKMDIDLKIDSNGLGLALNNTALTIEVPQVLISITNEAKIIANLTDKATGEITVHSYTMKPKYYAHVATTGTPSNPSYIVAQYKKDTGPDATCETLRSGPEITPDYTDLGIESSNPDTAYGRQFSKDFILYGVFDPKKPVYPYVKIKHTFAKTGTQYLLYNRHKRNLPIIEAPDDLTYLLCLKDLEGGTPSAQ</sequence>
<comment type="caution">
    <text evidence="4">The sequence shown here is derived from an EMBL/GenBank/DDBJ whole genome shotgun (WGS) entry which is preliminary data.</text>
</comment>
<proteinExistence type="inferred from homology"/>
<dbReference type="AlphaFoldDB" id="A0A1Y2SSI7"/>
<reference evidence="4 5" key="1">
    <citation type="submission" date="2017-01" db="EMBL/GenBank/DDBJ databases">
        <title>Deconstructing symbiosis and pathogenesis requirements using a combined genomic-metabolomic approach.</title>
        <authorList>
            <person name="Tobias N.J."/>
            <person name="Wolff H."/>
            <person name="Djahanschiri B."/>
            <person name="Ebersberger I."/>
            <person name="Bode H.B."/>
        </authorList>
    </citation>
    <scope>NUCLEOTIDE SEQUENCE [LARGE SCALE GENOMIC DNA]</scope>
    <source>
        <strain evidence="4 5">DSM 4764</strain>
    </source>
</reference>
<keyword evidence="2" id="KW-0732">Signal</keyword>
<evidence type="ECO:0000256" key="2">
    <source>
        <dbReference type="SAM" id="SignalP"/>
    </source>
</evidence>
<keyword evidence="5" id="KW-1185">Reference proteome</keyword>
<comment type="similarity">
    <text evidence="1">Belongs to the intimin/invasin family.</text>
</comment>
<feature type="signal peptide" evidence="2">
    <location>
        <begin position="1"/>
        <end position="30"/>
    </location>
</feature>
<organism evidence="4 5">
    <name type="scientific">Xenorhabdus beddingii</name>
    <dbReference type="NCBI Taxonomy" id="40578"/>
    <lineage>
        <taxon>Bacteria</taxon>
        <taxon>Pseudomonadati</taxon>
        <taxon>Pseudomonadota</taxon>
        <taxon>Gammaproteobacteria</taxon>
        <taxon>Enterobacterales</taxon>
        <taxon>Morganellaceae</taxon>
        <taxon>Xenorhabdus</taxon>
    </lineage>
</organism>
<dbReference type="InterPro" id="IPR038177">
    <property type="entry name" value="IAT_beta_sf"/>
</dbReference>
<dbReference type="STRING" id="40578.Xbed_01094"/>
<feature type="domain" description="Inverse autotransporter beta-domain" evidence="3">
    <location>
        <begin position="70"/>
        <end position="343"/>
    </location>
</feature>
<dbReference type="FunFam" id="2.40.160.160:FF:000001">
    <property type="entry name" value="Intimin-like inverse autotransporter SinH"/>
    <property type="match status" value="1"/>
</dbReference>
<dbReference type="InterPro" id="IPR003535">
    <property type="entry name" value="Intimin/invasin_bac"/>
</dbReference>
<name>A0A1Y2SSI7_9GAMM</name>
<dbReference type="PRINTS" id="PR01369">
    <property type="entry name" value="INTIMIN"/>
</dbReference>
<dbReference type="GO" id="GO:0009279">
    <property type="term" value="C:cell outer membrane"/>
    <property type="evidence" value="ECO:0007669"/>
    <property type="project" value="TreeGrafter"/>
</dbReference>
<accession>A0A1Y2SSI7</accession>
<dbReference type="RefSeq" id="WP_167371869.1">
    <property type="nucleotide sequence ID" value="NZ_CAWNHF010000167.1"/>
</dbReference>
<dbReference type="GO" id="GO:0007155">
    <property type="term" value="P:cell adhesion"/>
    <property type="evidence" value="ECO:0007669"/>
    <property type="project" value="InterPro"/>
</dbReference>
<evidence type="ECO:0000313" key="4">
    <source>
        <dbReference type="EMBL" id="OTA20841.1"/>
    </source>
</evidence>
<dbReference type="PANTHER" id="PTHR39576:SF2">
    <property type="entry name" value="ATTACHING AND EFFACING PROTEIN HOMOLOG-RELATED"/>
    <property type="match status" value="1"/>
</dbReference>
<dbReference type="EMBL" id="MUBK01000006">
    <property type="protein sequence ID" value="OTA20841.1"/>
    <property type="molecule type" value="Genomic_DNA"/>
</dbReference>
<evidence type="ECO:0000256" key="1">
    <source>
        <dbReference type="ARBA" id="ARBA00010116"/>
    </source>
</evidence>
<evidence type="ECO:0000259" key="3">
    <source>
        <dbReference type="Pfam" id="PF11924"/>
    </source>
</evidence>
<protein>
    <submittedName>
        <fullName evidence="4">Putative invasin</fullName>
    </submittedName>
</protein>
<gene>
    <name evidence="4" type="ORF">Xbed_01094</name>
</gene>
<dbReference type="InterPro" id="IPR024519">
    <property type="entry name" value="IAT_beta"/>
</dbReference>
<feature type="chain" id="PRO_5012643977" evidence="2">
    <location>
        <begin position="31"/>
        <end position="1163"/>
    </location>
</feature>
<dbReference type="Proteomes" id="UP000194204">
    <property type="component" value="Unassembled WGS sequence"/>
</dbReference>
<evidence type="ECO:0000313" key="5">
    <source>
        <dbReference type="Proteomes" id="UP000194204"/>
    </source>
</evidence>
<dbReference type="InterPro" id="IPR051715">
    <property type="entry name" value="Intimin-Invasin_domain"/>
</dbReference>